<keyword evidence="2" id="KW-0808">Transferase</keyword>
<keyword evidence="2" id="KW-0489">Methyltransferase</keyword>
<dbReference type="RefSeq" id="WP_092685230.1">
    <property type="nucleotide sequence ID" value="NZ_FNMZ01000012.1"/>
</dbReference>
<sequence>MFLSRNQRAKYQPNPGTPQDFQAKVKNSVYYAELPDDAIADHLAHDLAEIPPTSYREGYHGDRHHDYWLSGVRDYRRVMSYWDKYGAGRAPRSFLDFGGSSGRVVRHMAAMNPQAQVYCADLGITAIEWALAHLPMNVQAMQSTILPGLPLADRSVDVITAFSVFTHVDNHEYGWLAELARVAAPGAMLYLTLMTEDTWDACMRIDWRYKGLTGSVAGFDAYERGTPMPADKDKIAFYDKSNSYGTTFHSKRHVHKVWARFFDIHEIWTPPGVETIGEQTVVVCSPKASA</sequence>
<protein>
    <submittedName>
        <fullName evidence="2">Methyltransferase domain-containing protein</fullName>
    </submittedName>
</protein>
<dbReference type="InterPro" id="IPR029063">
    <property type="entry name" value="SAM-dependent_MTases_sf"/>
</dbReference>
<dbReference type="Pfam" id="PF08241">
    <property type="entry name" value="Methyltransf_11"/>
    <property type="match status" value="1"/>
</dbReference>
<dbReference type="AlphaFoldDB" id="A0A1H3FEM9"/>
<dbReference type="STRING" id="356660.SAMN05444336_11279"/>
<dbReference type="EMBL" id="FNMZ01000012">
    <property type="protein sequence ID" value="SDX89390.1"/>
    <property type="molecule type" value="Genomic_DNA"/>
</dbReference>
<name>A0A1H3FEM9_9RHOB</name>
<gene>
    <name evidence="2" type="ORF">SAMN05444336_11279</name>
</gene>
<dbReference type="InterPro" id="IPR013216">
    <property type="entry name" value="Methyltransf_11"/>
</dbReference>
<dbReference type="GO" id="GO:0032259">
    <property type="term" value="P:methylation"/>
    <property type="evidence" value="ECO:0007669"/>
    <property type="project" value="UniProtKB-KW"/>
</dbReference>
<proteinExistence type="predicted"/>
<evidence type="ECO:0000313" key="2">
    <source>
        <dbReference type="EMBL" id="SDX89390.1"/>
    </source>
</evidence>
<dbReference type="CDD" id="cd02440">
    <property type="entry name" value="AdoMet_MTases"/>
    <property type="match status" value="1"/>
</dbReference>
<dbReference type="Gene3D" id="3.40.50.150">
    <property type="entry name" value="Vaccinia Virus protein VP39"/>
    <property type="match status" value="1"/>
</dbReference>
<evidence type="ECO:0000313" key="3">
    <source>
        <dbReference type="Proteomes" id="UP000199118"/>
    </source>
</evidence>
<organism evidence="2 3">
    <name type="scientific">Albimonas donghaensis</name>
    <dbReference type="NCBI Taxonomy" id="356660"/>
    <lineage>
        <taxon>Bacteria</taxon>
        <taxon>Pseudomonadati</taxon>
        <taxon>Pseudomonadota</taxon>
        <taxon>Alphaproteobacteria</taxon>
        <taxon>Rhodobacterales</taxon>
        <taxon>Paracoccaceae</taxon>
        <taxon>Albimonas</taxon>
    </lineage>
</organism>
<dbReference type="SUPFAM" id="SSF53335">
    <property type="entry name" value="S-adenosyl-L-methionine-dependent methyltransferases"/>
    <property type="match status" value="1"/>
</dbReference>
<accession>A0A1H3FEM9</accession>
<evidence type="ECO:0000259" key="1">
    <source>
        <dbReference type="Pfam" id="PF08241"/>
    </source>
</evidence>
<feature type="domain" description="Methyltransferase type 11" evidence="1">
    <location>
        <begin position="95"/>
        <end position="190"/>
    </location>
</feature>
<reference evidence="2 3" key="1">
    <citation type="submission" date="2016-10" db="EMBL/GenBank/DDBJ databases">
        <authorList>
            <person name="de Groot N.N."/>
        </authorList>
    </citation>
    <scope>NUCLEOTIDE SEQUENCE [LARGE SCALE GENOMIC DNA]</scope>
    <source>
        <strain evidence="2 3">DSM 17890</strain>
    </source>
</reference>
<keyword evidence="3" id="KW-1185">Reference proteome</keyword>
<dbReference type="GO" id="GO:0008757">
    <property type="term" value="F:S-adenosylmethionine-dependent methyltransferase activity"/>
    <property type="evidence" value="ECO:0007669"/>
    <property type="project" value="InterPro"/>
</dbReference>
<dbReference type="OrthoDB" id="9811589at2"/>
<dbReference type="Proteomes" id="UP000199118">
    <property type="component" value="Unassembled WGS sequence"/>
</dbReference>